<organism evidence="3">
    <name type="scientific">Streptomyces sp. CMC78</name>
    <dbReference type="NCBI Taxonomy" id="3231512"/>
    <lineage>
        <taxon>Bacteria</taxon>
        <taxon>Bacillati</taxon>
        <taxon>Actinomycetota</taxon>
        <taxon>Actinomycetes</taxon>
        <taxon>Kitasatosporales</taxon>
        <taxon>Streptomycetaceae</taxon>
        <taxon>Streptomyces</taxon>
    </lineage>
</organism>
<gene>
    <name evidence="3" type="ORF">SCMC78_05770</name>
</gene>
<accession>A0AB33KH18</accession>
<feature type="transmembrane region" description="Helical" evidence="2">
    <location>
        <begin position="124"/>
        <end position="149"/>
    </location>
</feature>
<feature type="region of interest" description="Disordered" evidence="1">
    <location>
        <begin position="1"/>
        <end position="21"/>
    </location>
</feature>
<keyword evidence="2" id="KW-0812">Transmembrane</keyword>
<dbReference type="RefSeq" id="WP_398691663.1">
    <property type="nucleotide sequence ID" value="NZ_AP035884.1"/>
</dbReference>
<dbReference type="AlphaFoldDB" id="A0AB33KH18"/>
<reference evidence="3" key="1">
    <citation type="submission" date="2024-07" db="EMBL/GenBank/DDBJ databases">
        <title>Complete genome sequences of cellulolytic bacteria, Kitasatospora sp. CMC57 and Streptomyces sp. CMC78, isolated from Japanese agricultural soil.</title>
        <authorList>
            <person name="Hashimoto T."/>
            <person name="Ito M."/>
            <person name="Iwamoto M."/>
            <person name="Fukahori D."/>
            <person name="Shoda T."/>
            <person name="Sakoda M."/>
            <person name="Morohoshi T."/>
            <person name="Mitsuboshi M."/>
            <person name="Nishizawa T."/>
        </authorList>
    </citation>
    <scope>NUCLEOTIDE SEQUENCE</scope>
    <source>
        <strain evidence="3">CMC78</strain>
    </source>
</reference>
<evidence type="ECO:0008006" key="4">
    <source>
        <dbReference type="Google" id="ProtNLM"/>
    </source>
</evidence>
<keyword evidence="2" id="KW-0472">Membrane</keyword>
<name>A0AB33KH18_9ACTN</name>
<evidence type="ECO:0000256" key="2">
    <source>
        <dbReference type="SAM" id="Phobius"/>
    </source>
</evidence>
<dbReference type="EMBL" id="AP035884">
    <property type="protein sequence ID" value="BFP50770.1"/>
    <property type="molecule type" value="Genomic_DNA"/>
</dbReference>
<evidence type="ECO:0000256" key="1">
    <source>
        <dbReference type="SAM" id="MobiDB-lite"/>
    </source>
</evidence>
<keyword evidence="2" id="KW-1133">Transmembrane helix</keyword>
<protein>
    <recommendedName>
        <fullName evidence="4">Integral membrane protein</fullName>
    </recommendedName>
</protein>
<feature type="transmembrane region" description="Helical" evidence="2">
    <location>
        <begin position="161"/>
        <end position="185"/>
    </location>
</feature>
<dbReference type="KEGG" id="stcm:SCMC78_05770"/>
<evidence type="ECO:0000313" key="3">
    <source>
        <dbReference type="EMBL" id="BFP50770.1"/>
    </source>
</evidence>
<proteinExistence type="predicted"/>
<sequence length="202" mass="21551">MSFGRPGRQTRPKEEPVTEGHMALGMIEDAIEDGPTEVQGPDMLIISADVPTHGQLRRRVTCPLPVPGSGRGPVGRTVRFRHRTHDADDMDDIRVVRWPAEVRRTPEPLRPEGPGSGRARAWRFLGRCGVVATAGGVPLTMVMLIGVVFTSGELFADLPEWFRPGAVLAASAGAAVLGPLVFAFSESRGAAALSRSGRGPKG</sequence>